<evidence type="ECO:0000256" key="2">
    <source>
        <dbReference type="SAM" id="Phobius"/>
    </source>
</evidence>
<reference evidence="3" key="1">
    <citation type="journal article" date="2023" name="Mol. Phylogenet. Evol.">
        <title>Genome-scale phylogeny and comparative genomics of the fungal order Sordariales.</title>
        <authorList>
            <person name="Hensen N."/>
            <person name="Bonometti L."/>
            <person name="Westerberg I."/>
            <person name="Brannstrom I.O."/>
            <person name="Guillou S."/>
            <person name="Cros-Aarteil S."/>
            <person name="Calhoun S."/>
            <person name="Haridas S."/>
            <person name="Kuo A."/>
            <person name="Mondo S."/>
            <person name="Pangilinan J."/>
            <person name="Riley R."/>
            <person name="LaButti K."/>
            <person name="Andreopoulos B."/>
            <person name="Lipzen A."/>
            <person name="Chen C."/>
            <person name="Yan M."/>
            <person name="Daum C."/>
            <person name="Ng V."/>
            <person name="Clum A."/>
            <person name="Steindorff A."/>
            <person name="Ohm R.A."/>
            <person name="Martin F."/>
            <person name="Silar P."/>
            <person name="Natvig D.O."/>
            <person name="Lalanne C."/>
            <person name="Gautier V."/>
            <person name="Ament-Velasquez S.L."/>
            <person name="Kruys A."/>
            <person name="Hutchinson M.I."/>
            <person name="Powell A.J."/>
            <person name="Barry K."/>
            <person name="Miller A.N."/>
            <person name="Grigoriev I.V."/>
            <person name="Debuchy R."/>
            <person name="Gladieux P."/>
            <person name="Hiltunen Thoren M."/>
            <person name="Johannesson H."/>
        </authorList>
    </citation>
    <scope>NUCLEOTIDE SEQUENCE</scope>
    <source>
        <strain evidence="3">PSN243</strain>
    </source>
</reference>
<dbReference type="PANTHER" id="PTHR35394:SF5">
    <property type="entry name" value="DUF3176 DOMAIN-CONTAINING PROTEIN"/>
    <property type="match status" value="1"/>
</dbReference>
<keyword evidence="2" id="KW-1133">Transmembrane helix</keyword>
<sequence>MSAPATYALSPSLKATILNAFTGNDSMNATPTLCPTGNCTFSTPYPSLSMCHECEDITSLARPDCGPEYQKDNFGGSTLPGGLHLGGGHTGPWLNTTTSSQGFTHTIFVFNNPNFGQRISASWNPAHNGLVCSGNDTNPERFVRNTKENKTTGFYSLVAANCSLFPCVKHYTGEIENSQLFEASIFTAYPFGKFGYQEYDKLRENLYEDVTIPVTPCSLAGQVYTLQNISLAPKGPGGTFSHSISGESFQIPGECMAKISGNFLSAVESFMRELFWGRCGQGSISMMSSPDLVCTNEELRDGRYTVAGHDKWWLTTLFNNWNSSFTHIDTVFERIAAAITWHIRQNPGGDEWMFPGRNLSEFPNGPPAVPHFAEGVMRSTTVCVMVNWRWLFFHAGLIGLSLIPLVVMVVQGTRSRRNGRLPQWKSSLLPLIFHGLAQPPSSASPAAPALPSDKPLQPNELEQLAKDTMVEFRPSENGFKLTRVN</sequence>
<dbReference type="EMBL" id="MU866042">
    <property type="protein sequence ID" value="KAK4441970.1"/>
    <property type="molecule type" value="Genomic_DNA"/>
</dbReference>
<evidence type="ECO:0000313" key="3">
    <source>
        <dbReference type="EMBL" id="KAK4441970.1"/>
    </source>
</evidence>
<comment type="caution">
    <text evidence="3">The sequence shown here is derived from an EMBL/GenBank/DDBJ whole genome shotgun (WGS) entry which is preliminary data.</text>
</comment>
<evidence type="ECO:0000313" key="4">
    <source>
        <dbReference type="Proteomes" id="UP001321760"/>
    </source>
</evidence>
<dbReference type="PANTHER" id="PTHR35394">
    <property type="entry name" value="DUF3176 DOMAIN-CONTAINING PROTEIN"/>
    <property type="match status" value="1"/>
</dbReference>
<gene>
    <name evidence="3" type="ORF">QBC34DRAFT_387781</name>
</gene>
<accession>A0AAV9FYN6</accession>
<feature type="region of interest" description="Disordered" evidence="1">
    <location>
        <begin position="439"/>
        <end position="458"/>
    </location>
</feature>
<proteinExistence type="predicted"/>
<feature type="transmembrane region" description="Helical" evidence="2">
    <location>
        <begin position="388"/>
        <end position="410"/>
    </location>
</feature>
<keyword evidence="2" id="KW-0812">Transmembrane</keyword>
<organism evidence="3 4">
    <name type="scientific">Podospora aff. communis PSN243</name>
    <dbReference type="NCBI Taxonomy" id="3040156"/>
    <lineage>
        <taxon>Eukaryota</taxon>
        <taxon>Fungi</taxon>
        <taxon>Dikarya</taxon>
        <taxon>Ascomycota</taxon>
        <taxon>Pezizomycotina</taxon>
        <taxon>Sordariomycetes</taxon>
        <taxon>Sordariomycetidae</taxon>
        <taxon>Sordariales</taxon>
        <taxon>Podosporaceae</taxon>
        <taxon>Podospora</taxon>
    </lineage>
</organism>
<keyword evidence="4" id="KW-1185">Reference proteome</keyword>
<evidence type="ECO:0000256" key="1">
    <source>
        <dbReference type="SAM" id="MobiDB-lite"/>
    </source>
</evidence>
<name>A0AAV9FYN6_9PEZI</name>
<feature type="compositionally biased region" description="Low complexity" evidence="1">
    <location>
        <begin position="439"/>
        <end position="452"/>
    </location>
</feature>
<reference evidence="3" key="2">
    <citation type="submission" date="2023-05" db="EMBL/GenBank/DDBJ databases">
        <authorList>
            <consortium name="Lawrence Berkeley National Laboratory"/>
            <person name="Steindorff A."/>
            <person name="Hensen N."/>
            <person name="Bonometti L."/>
            <person name="Westerberg I."/>
            <person name="Brannstrom I.O."/>
            <person name="Guillou S."/>
            <person name="Cros-Aarteil S."/>
            <person name="Calhoun S."/>
            <person name="Haridas S."/>
            <person name="Kuo A."/>
            <person name="Mondo S."/>
            <person name="Pangilinan J."/>
            <person name="Riley R."/>
            <person name="Labutti K."/>
            <person name="Andreopoulos B."/>
            <person name="Lipzen A."/>
            <person name="Chen C."/>
            <person name="Yanf M."/>
            <person name="Daum C."/>
            <person name="Ng V."/>
            <person name="Clum A."/>
            <person name="Ohm R."/>
            <person name="Martin F."/>
            <person name="Silar P."/>
            <person name="Natvig D."/>
            <person name="Lalanne C."/>
            <person name="Gautier V."/>
            <person name="Ament-Velasquez S.L."/>
            <person name="Kruys A."/>
            <person name="Hutchinson M.I."/>
            <person name="Powell A.J."/>
            <person name="Barry K."/>
            <person name="Miller A.N."/>
            <person name="Grigoriev I.V."/>
            <person name="Debuchy R."/>
            <person name="Gladieux P."/>
            <person name="Thoren M.H."/>
            <person name="Johannesson H."/>
        </authorList>
    </citation>
    <scope>NUCLEOTIDE SEQUENCE</scope>
    <source>
        <strain evidence="3">PSN243</strain>
    </source>
</reference>
<keyword evidence="2" id="KW-0472">Membrane</keyword>
<dbReference type="Proteomes" id="UP001321760">
    <property type="component" value="Unassembled WGS sequence"/>
</dbReference>
<protein>
    <submittedName>
        <fullName evidence="3">Uncharacterized protein</fullName>
    </submittedName>
</protein>
<dbReference type="AlphaFoldDB" id="A0AAV9FYN6"/>